<feature type="modified residue" description="N6-(pyridoxal phosphate)lysine" evidence="6">
    <location>
        <position position="751"/>
    </location>
</feature>
<keyword evidence="4 7" id="KW-0560">Oxidoreductase</keyword>
<dbReference type="GO" id="GO:0005739">
    <property type="term" value="C:mitochondrion"/>
    <property type="evidence" value="ECO:0007669"/>
    <property type="project" value="UniProtKB-SubCell"/>
</dbReference>
<comment type="catalytic activity">
    <reaction evidence="5 7">
        <text>N(6)-[(R)-lipoyl]-L-lysyl-[glycine-cleavage complex H protein] + glycine + H(+) = N(6)-[(R)-S(8)-aminomethyldihydrolipoyl]-L-lysyl-[glycine-cleavage complex H protein] + CO2</text>
        <dbReference type="Rhea" id="RHEA:24304"/>
        <dbReference type="Rhea" id="RHEA-COMP:10494"/>
        <dbReference type="Rhea" id="RHEA-COMP:10495"/>
        <dbReference type="ChEBI" id="CHEBI:15378"/>
        <dbReference type="ChEBI" id="CHEBI:16526"/>
        <dbReference type="ChEBI" id="CHEBI:57305"/>
        <dbReference type="ChEBI" id="CHEBI:83099"/>
        <dbReference type="ChEBI" id="CHEBI:83143"/>
        <dbReference type="EC" id="1.4.4.2"/>
    </reaction>
</comment>
<dbReference type="GeneID" id="8852956"/>
<evidence type="ECO:0000256" key="5">
    <source>
        <dbReference type="ARBA" id="ARBA00049026"/>
    </source>
</evidence>
<dbReference type="EMBL" id="GG738863">
    <property type="protein sequence ID" value="EFC45486.1"/>
    <property type="molecule type" value="Genomic_DNA"/>
</dbReference>
<dbReference type="InterPro" id="IPR003437">
    <property type="entry name" value="GcvP"/>
</dbReference>
<evidence type="ECO:0000256" key="7">
    <source>
        <dbReference type="RuleBase" id="RU364056"/>
    </source>
</evidence>
<dbReference type="FunFam" id="3.40.640.10:FF:000005">
    <property type="entry name" value="Glycine dehydrogenase (decarboxylating), mitochondrial"/>
    <property type="match status" value="1"/>
</dbReference>
<dbReference type="FunFam" id="3.40.640.10:FF:000007">
    <property type="entry name" value="glycine dehydrogenase (Decarboxylating), mitochondrial"/>
    <property type="match status" value="1"/>
</dbReference>
<comment type="subunit">
    <text evidence="7">The glycine cleavage system is composed of four proteins: P, T, L and H.</text>
</comment>
<dbReference type="InterPro" id="IPR049316">
    <property type="entry name" value="GDC-P_C"/>
</dbReference>
<dbReference type="GO" id="GO:0005960">
    <property type="term" value="C:glycine cleavage complex"/>
    <property type="evidence" value="ECO:0007669"/>
    <property type="project" value="TreeGrafter"/>
</dbReference>
<dbReference type="GO" id="GO:0004375">
    <property type="term" value="F:glycine dehydrogenase (decarboxylating) activity"/>
    <property type="evidence" value="ECO:0007669"/>
    <property type="project" value="UniProtKB-UniRule"/>
</dbReference>
<dbReference type="Gene3D" id="3.40.640.10">
    <property type="entry name" value="Type I PLP-dependent aspartate aminotransferase-like (Major domain)"/>
    <property type="match status" value="2"/>
</dbReference>
<dbReference type="InterPro" id="IPR049315">
    <property type="entry name" value="GDC-P_N"/>
</dbReference>
<feature type="domain" description="Glycine dehydrogenase C-terminal" evidence="9">
    <location>
        <begin position="826"/>
        <end position="947"/>
    </location>
</feature>
<sequence>MIGRSTKLIQSNKRVASVLKKNISLSSSKLFSTCVSACSSHLASLDTYTNRHNYQPENENVHLMLKELGFKSLEEMVKTIIPKSILYGEGERMVLSFDQDGKKTVLNGESDILAELYNHAKLNQVKKSLIGQGYYDNKIPNVILRNIFQNPGWYTPYTPYQAEISQGRLESLLNYQTMISDLTGLPIANASLLDEATAAAEAMAVCYNAHKKEVNAFFVASDVHPQTLAVIRARAAPLNISVVVGDALTFDFAVNRVCGALIQYPNTTGAVVDYESVVKKVHDTGALTVFATDLLALTVLKSPGEFGADLCIGSAQRFGVPLGYGGPSAGFLSVKDDYKRIIPGRIIGISKDAQGKTALRMALQTREQHIRRDKATSNICTAQALLANMASMYAVYHGPTGLKNIANRVHEMAVILNKGIKSMGYTVSSGLFFDTFTVSVSNTEKFLSFAAEKGYNFRKVDAQTISLSTDESININHLNEILAIFASFNGSKTVTANDVAPENLISSSSFARTTPYLTHSTFNKYHTEHAMLRYIKKLEAKDYSLCHGMIPLGSCTMKLNSVAVMTPVTWPEFGSIHPLAPLNQAQGYLRMIEDLKQWLSKITGFDNCSLQPNAGSQGEYAGLLVIKKYLESIGQGHRDICLIPSSAHGTNPASAVMCGLKVVVVECDKLGNVDVEDLKLKISQHKDKVASLMITYPSTHGVYEERVQEICNLIHEAGAQVYLDGANMNAQVALTSPGKIGADVCHLNLHKTFAIPHGGGGPGIGPICVRAHLSPFLPSHPAFDGTQYELPNSVGAVSASPFGSASVLPIVWMYIRMMGSEGLRTATSVAMLNANYLAKKLSEHYRIYYTAGNGLVAHEFIIDCNPFKKTTGIEAIDIAKRLMDYGFHAPTMSFPIGNTLMVEPTESEDIAELDRFIEAMISIRKEIRDIEEGKSDKVNNVLKNAPHTADVVTSDSWDRPYSREVAAFPTEATRERKYFPTVSRLNDSYGDKNICACLPIEQYKH</sequence>
<comment type="similarity">
    <text evidence="2 7">Belongs to the GcvP family.</text>
</comment>
<keyword evidence="7" id="KW-0496">Mitochondrion</keyword>
<evidence type="ECO:0000256" key="4">
    <source>
        <dbReference type="ARBA" id="ARBA00023002"/>
    </source>
</evidence>
<dbReference type="STRING" id="5762.D2VCV3"/>
<comment type="cofactor">
    <cofactor evidence="1 6 7">
        <name>pyridoxal 5'-phosphate</name>
        <dbReference type="ChEBI" id="CHEBI:597326"/>
    </cofactor>
</comment>
<dbReference type="InterPro" id="IPR020581">
    <property type="entry name" value="GDC_P"/>
</dbReference>
<keyword evidence="11" id="KW-1185">Reference proteome</keyword>
<feature type="domain" description="Glycine cleavage system P-protein N-terminal" evidence="8">
    <location>
        <begin position="56"/>
        <end position="485"/>
    </location>
</feature>
<dbReference type="NCBIfam" id="TIGR00461">
    <property type="entry name" value="gcvP"/>
    <property type="match status" value="1"/>
</dbReference>
<reference evidence="10 11" key="1">
    <citation type="journal article" date="2010" name="Cell">
        <title>The genome of Naegleria gruberi illuminates early eukaryotic versatility.</title>
        <authorList>
            <person name="Fritz-Laylin L.K."/>
            <person name="Prochnik S.E."/>
            <person name="Ginger M.L."/>
            <person name="Dacks J.B."/>
            <person name="Carpenter M.L."/>
            <person name="Field M.C."/>
            <person name="Kuo A."/>
            <person name="Paredez A."/>
            <person name="Chapman J."/>
            <person name="Pham J."/>
            <person name="Shu S."/>
            <person name="Neupane R."/>
            <person name="Cipriano M."/>
            <person name="Mancuso J."/>
            <person name="Tu H."/>
            <person name="Salamov A."/>
            <person name="Lindquist E."/>
            <person name="Shapiro H."/>
            <person name="Lucas S."/>
            <person name="Grigoriev I.V."/>
            <person name="Cande W.Z."/>
            <person name="Fulton C."/>
            <person name="Rokhsar D.S."/>
            <person name="Dawson S.C."/>
        </authorList>
    </citation>
    <scope>NUCLEOTIDE SEQUENCE [LARGE SCALE GENOMIC DNA]</scope>
    <source>
        <strain evidence="10 11">NEG-M</strain>
    </source>
</reference>
<evidence type="ECO:0000259" key="8">
    <source>
        <dbReference type="Pfam" id="PF02347"/>
    </source>
</evidence>
<dbReference type="InterPro" id="IPR015424">
    <property type="entry name" value="PyrdxlP-dep_Trfase"/>
</dbReference>
<dbReference type="NCBIfam" id="NF003346">
    <property type="entry name" value="PRK04366.1"/>
    <property type="match status" value="1"/>
</dbReference>
<dbReference type="Gene3D" id="3.90.1150.10">
    <property type="entry name" value="Aspartate Aminotransferase, domain 1"/>
    <property type="match status" value="2"/>
</dbReference>
<dbReference type="InterPro" id="IPR015422">
    <property type="entry name" value="PyrdxlP-dep_Trfase_small"/>
</dbReference>
<protein>
    <recommendedName>
        <fullName evidence="7">Glycine cleavage system P protein</fullName>
        <ecNumber evidence="7">1.4.4.2</ecNumber>
    </recommendedName>
</protein>
<dbReference type="HAMAP" id="MF_00711">
    <property type="entry name" value="GcvP"/>
    <property type="match status" value="1"/>
</dbReference>
<dbReference type="FunCoup" id="D2VCV3">
    <property type="interactions" value="210"/>
</dbReference>
<evidence type="ECO:0000256" key="1">
    <source>
        <dbReference type="ARBA" id="ARBA00001933"/>
    </source>
</evidence>
<dbReference type="Proteomes" id="UP000006671">
    <property type="component" value="Unassembled WGS sequence"/>
</dbReference>
<dbReference type="GO" id="GO:0016594">
    <property type="term" value="F:glycine binding"/>
    <property type="evidence" value="ECO:0007669"/>
    <property type="project" value="TreeGrafter"/>
</dbReference>
<dbReference type="Pfam" id="PF21478">
    <property type="entry name" value="GcvP2_C"/>
    <property type="match status" value="1"/>
</dbReference>
<comment type="subcellular location">
    <subcellularLocation>
        <location evidence="7">Mitochondrion</location>
    </subcellularLocation>
</comment>
<dbReference type="CDD" id="cd00613">
    <property type="entry name" value="GDC-P"/>
    <property type="match status" value="1"/>
</dbReference>
<dbReference type="AlphaFoldDB" id="D2VCV3"/>
<dbReference type="KEGG" id="ngr:NAEGRDRAFT_48514"/>
<comment type="function">
    <text evidence="7">The glycine cleavage system catalyzes the degradation of glycine.</text>
</comment>
<dbReference type="EC" id="1.4.4.2" evidence="7"/>
<name>D2VCV3_NAEGR</name>
<dbReference type="VEuPathDB" id="AmoebaDB:NAEGRDRAFT_48514"/>
<accession>D2VCV3</accession>
<dbReference type="RefSeq" id="XP_002678230.1">
    <property type="nucleotide sequence ID" value="XM_002678184.1"/>
</dbReference>
<evidence type="ECO:0000256" key="3">
    <source>
        <dbReference type="ARBA" id="ARBA00022898"/>
    </source>
</evidence>
<dbReference type="Pfam" id="PF02347">
    <property type="entry name" value="GDC-P"/>
    <property type="match status" value="2"/>
</dbReference>
<dbReference type="OMA" id="RNLICTC"/>
<dbReference type="InParanoid" id="D2VCV3"/>
<keyword evidence="7" id="KW-0809">Transit peptide</keyword>
<dbReference type="FunFam" id="3.90.1150.10:FF:000007">
    <property type="entry name" value="Glycine dehydrogenase (decarboxylating), mitochondrial"/>
    <property type="match status" value="1"/>
</dbReference>
<dbReference type="OrthoDB" id="6537869at2759"/>
<evidence type="ECO:0000259" key="9">
    <source>
        <dbReference type="Pfam" id="PF21478"/>
    </source>
</evidence>
<evidence type="ECO:0000313" key="10">
    <source>
        <dbReference type="EMBL" id="EFC45486.1"/>
    </source>
</evidence>
<proteinExistence type="inferred from homology"/>
<dbReference type="GO" id="GO:0019464">
    <property type="term" value="P:glycine decarboxylation via glycine cleavage system"/>
    <property type="evidence" value="ECO:0007669"/>
    <property type="project" value="TreeGrafter"/>
</dbReference>
<dbReference type="PANTHER" id="PTHR11773">
    <property type="entry name" value="GLYCINE DEHYDROGENASE, DECARBOXYLATING"/>
    <property type="match status" value="1"/>
</dbReference>
<evidence type="ECO:0000256" key="2">
    <source>
        <dbReference type="ARBA" id="ARBA00010756"/>
    </source>
</evidence>
<dbReference type="SUPFAM" id="SSF53383">
    <property type="entry name" value="PLP-dependent transferases"/>
    <property type="match status" value="2"/>
</dbReference>
<gene>
    <name evidence="10" type="ORF">NAEGRDRAFT_48514</name>
</gene>
<dbReference type="GO" id="GO:0030170">
    <property type="term" value="F:pyridoxal phosphate binding"/>
    <property type="evidence" value="ECO:0007669"/>
    <property type="project" value="TreeGrafter"/>
</dbReference>
<feature type="domain" description="Glycine cleavage system P-protein N-terminal" evidence="8">
    <location>
        <begin position="520"/>
        <end position="777"/>
    </location>
</feature>
<evidence type="ECO:0000313" key="11">
    <source>
        <dbReference type="Proteomes" id="UP000006671"/>
    </source>
</evidence>
<dbReference type="InterPro" id="IPR015421">
    <property type="entry name" value="PyrdxlP-dep_Trfase_major"/>
</dbReference>
<evidence type="ECO:0000256" key="6">
    <source>
        <dbReference type="PIRSR" id="PIRSR603437-50"/>
    </source>
</evidence>
<organism evidence="11">
    <name type="scientific">Naegleria gruberi</name>
    <name type="common">Amoeba</name>
    <dbReference type="NCBI Taxonomy" id="5762"/>
    <lineage>
        <taxon>Eukaryota</taxon>
        <taxon>Discoba</taxon>
        <taxon>Heterolobosea</taxon>
        <taxon>Tetramitia</taxon>
        <taxon>Eutetramitia</taxon>
        <taxon>Vahlkampfiidae</taxon>
        <taxon>Naegleria</taxon>
    </lineage>
</organism>
<dbReference type="eggNOG" id="KOG2040">
    <property type="taxonomic scope" value="Eukaryota"/>
</dbReference>
<keyword evidence="3 6" id="KW-0663">Pyridoxal phosphate</keyword>
<dbReference type="PANTHER" id="PTHR11773:SF1">
    <property type="entry name" value="GLYCINE DEHYDROGENASE (DECARBOXYLATING), MITOCHONDRIAL"/>
    <property type="match status" value="1"/>
</dbReference>